<sequence>MAVFTLIILLQLALIVVASALVIIAQCCGGGKKGKKKAKQPQPKTPKQTPVDAGDPNDGTGNLDPNIFLNPPQGTPMPQQPGSPVITPVAERPPIEFSVRPNSKHTIEDLDDPKIFMY</sequence>
<evidence type="ECO:0000313" key="3">
    <source>
        <dbReference type="Proteomes" id="UP000887572"/>
    </source>
</evidence>
<feature type="chain" id="PRO_5036675079" evidence="2">
    <location>
        <begin position="21"/>
        <end position="118"/>
    </location>
</feature>
<organism evidence="3 4">
    <name type="scientific">Globodera rostochiensis</name>
    <name type="common">Golden nematode worm</name>
    <name type="synonym">Heterodera rostochiensis</name>
    <dbReference type="NCBI Taxonomy" id="31243"/>
    <lineage>
        <taxon>Eukaryota</taxon>
        <taxon>Metazoa</taxon>
        <taxon>Ecdysozoa</taxon>
        <taxon>Nematoda</taxon>
        <taxon>Chromadorea</taxon>
        <taxon>Rhabditida</taxon>
        <taxon>Tylenchina</taxon>
        <taxon>Tylenchomorpha</taxon>
        <taxon>Tylenchoidea</taxon>
        <taxon>Heteroderidae</taxon>
        <taxon>Heteroderinae</taxon>
        <taxon>Globodera</taxon>
    </lineage>
</organism>
<accession>A0A914HHH1</accession>
<keyword evidence="2" id="KW-0732">Signal</keyword>
<evidence type="ECO:0000256" key="1">
    <source>
        <dbReference type="SAM" id="MobiDB-lite"/>
    </source>
</evidence>
<dbReference type="AlphaFoldDB" id="A0A914HHH1"/>
<dbReference type="WBParaSite" id="Gr19_v10_g17546.t1">
    <property type="protein sequence ID" value="Gr19_v10_g17546.t1"/>
    <property type="gene ID" value="Gr19_v10_g17546"/>
</dbReference>
<feature type="region of interest" description="Disordered" evidence="1">
    <location>
        <begin position="30"/>
        <end position="93"/>
    </location>
</feature>
<feature type="compositionally biased region" description="Low complexity" evidence="1">
    <location>
        <begin position="40"/>
        <end position="50"/>
    </location>
</feature>
<name>A0A914HHH1_GLORO</name>
<keyword evidence="3" id="KW-1185">Reference proteome</keyword>
<evidence type="ECO:0000256" key="2">
    <source>
        <dbReference type="SAM" id="SignalP"/>
    </source>
</evidence>
<proteinExistence type="predicted"/>
<reference evidence="4" key="1">
    <citation type="submission" date="2022-11" db="UniProtKB">
        <authorList>
            <consortium name="WormBaseParasite"/>
        </authorList>
    </citation>
    <scope>IDENTIFICATION</scope>
</reference>
<feature type="signal peptide" evidence="2">
    <location>
        <begin position="1"/>
        <end position="20"/>
    </location>
</feature>
<evidence type="ECO:0000313" key="4">
    <source>
        <dbReference type="WBParaSite" id="Gr19_v10_g17546.t1"/>
    </source>
</evidence>
<protein>
    <submittedName>
        <fullName evidence="4">Uncharacterized protein</fullName>
    </submittedName>
</protein>
<dbReference type="Proteomes" id="UP000887572">
    <property type="component" value="Unplaced"/>
</dbReference>